<dbReference type="InterPro" id="IPR038919">
    <property type="entry name" value="STB2/STB2"/>
</dbReference>
<evidence type="ECO:0000313" key="4">
    <source>
        <dbReference type="EMBL" id="WEW58305.1"/>
    </source>
</evidence>
<feature type="region of interest" description="Disordered" evidence="2">
    <location>
        <begin position="563"/>
        <end position="587"/>
    </location>
</feature>
<feature type="coiled-coil region" evidence="1">
    <location>
        <begin position="801"/>
        <end position="828"/>
    </location>
</feature>
<evidence type="ECO:0000256" key="2">
    <source>
        <dbReference type="SAM" id="MobiDB-lite"/>
    </source>
</evidence>
<keyword evidence="1" id="KW-0175">Coiled coil</keyword>
<feature type="compositionally biased region" description="Polar residues" evidence="2">
    <location>
        <begin position="573"/>
        <end position="583"/>
    </location>
</feature>
<feature type="domain" description="STB6-like N-terminal" evidence="3">
    <location>
        <begin position="49"/>
        <end position="187"/>
    </location>
</feature>
<dbReference type="PANTHER" id="PTHR31011">
    <property type="entry name" value="PROTEIN STB2-RELATED"/>
    <property type="match status" value="1"/>
</dbReference>
<accession>A0AAF0DGU7</accession>
<dbReference type="Proteomes" id="UP001219355">
    <property type="component" value="Chromosome 2"/>
</dbReference>
<evidence type="ECO:0000313" key="5">
    <source>
        <dbReference type="Proteomes" id="UP001219355"/>
    </source>
</evidence>
<dbReference type="AlphaFoldDB" id="A0AAF0DGU7"/>
<dbReference type="Pfam" id="PF25995">
    <property type="entry name" value="STB6_N"/>
    <property type="match status" value="1"/>
</dbReference>
<feature type="region of interest" description="Disordered" evidence="2">
    <location>
        <begin position="1"/>
        <end position="42"/>
    </location>
</feature>
<organism evidence="4 5">
    <name type="scientific">Emydomyces testavorans</name>
    <dbReference type="NCBI Taxonomy" id="2070801"/>
    <lineage>
        <taxon>Eukaryota</taxon>
        <taxon>Fungi</taxon>
        <taxon>Dikarya</taxon>
        <taxon>Ascomycota</taxon>
        <taxon>Pezizomycotina</taxon>
        <taxon>Eurotiomycetes</taxon>
        <taxon>Eurotiomycetidae</taxon>
        <taxon>Onygenales</taxon>
        <taxon>Nannizziopsiaceae</taxon>
        <taxon>Emydomyces</taxon>
    </lineage>
</organism>
<feature type="region of interest" description="Disordered" evidence="2">
    <location>
        <begin position="603"/>
        <end position="632"/>
    </location>
</feature>
<evidence type="ECO:0000256" key="1">
    <source>
        <dbReference type="SAM" id="Coils"/>
    </source>
</evidence>
<dbReference type="GO" id="GO:0070822">
    <property type="term" value="C:Sin3-type complex"/>
    <property type="evidence" value="ECO:0007669"/>
    <property type="project" value="TreeGrafter"/>
</dbReference>
<feature type="compositionally biased region" description="Polar residues" evidence="2">
    <location>
        <begin position="603"/>
        <end position="613"/>
    </location>
</feature>
<reference evidence="4" key="1">
    <citation type="submission" date="2023-03" db="EMBL/GenBank/DDBJ databases">
        <title>Emydomyces testavorans Genome Sequence.</title>
        <authorList>
            <person name="Hoyer L."/>
        </authorList>
    </citation>
    <scope>NUCLEOTIDE SEQUENCE</scope>
    <source>
        <strain evidence="4">16-2883</strain>
    </source>
</reference>
<feature type="compositionally biased region" description="Polar residues" evidence="2">
    <location>
        <begin position="450"/>
        <end position="461"/>
    </location>
</feature>
<proteinExistence type="predicted"/>
<protein>
    <recommendedName>
        <fullName evidence="3">STB6-like N-terminal domain-containing protein</fullName>
    </recommendedName>
</protein>
<sequence>MAYSGSSESTPQRHTTSGQSGPVGKSQDSAAIQSPGDSRARLSEEGYERLVFTDPVAFRCLEEDSTTVLVGRRGTLVGYEIYIVEQWACSRVHPTFVINTYTGDPSHIAIAGVLKVPKDERLWSSRLKVYFDTITQCHARRRETPLGTLMVTNLSSLPSTLTVIDVPEGDVRKYREYFVLNEDLKRLGCSGRAGLNLKQPTPATEAKFYQLYRTSERVPLFAAVIGLIKLCQMALSVFDKMAAEYIDGLLCDVTERAINDWWADIGTELFNIEPTDGLLGPTTVSALLGTFIGARNRLHAWGAPVAKDAFDLENLKRGIGSFQKAQKLEKTRRLDRQTLDKLHRATAKAASGEGWTVPRAVKSTVAELGGKGGEMVMGMVGGRDKAGISEVETLDMDRFVQLVTGEKAKWLWHGKSQKSHSDPFRHDAGEDEMAFSKDSWSSRRKDIGSGFSSGRPSLETEQSWKHTETPTTVDSREQQLKHALKKSVSVKVSDARAGLGRFRDAVGLPGLRSHHQHKQSKESIDVDIDLPFQRMADPAAVRSITKSKPESNKSMGNEMAIFGTPSADRENSEPLSNPLSHIPTSDLERAPTDFQNQLPQLNEKAQGQLQSDEPSVEPKALQRGMSDKSSRELDQVDGPIMVTRVLRRPLSLSAIPMGHTAPRKNICTFRHLSFSTVEESMLSWKGVGALKPTDFKSDANLATSMFYEEMMTEDVRALNTSIADLDLNTSVWVEYQVSELENIERMAQARLKELDSVYQNKYAEHQLLQVRSTNLISKENDNLAERTKKLEILGAKLDYELNSLQSRVEEVENGLVDYEHHIKGLESRVRQVVKDEKKSGTSWVQWGRQLLSRGA</sequence>
<name>A0AAF0DGU7_9EURO</name>
<dbReference type="InterPro" id="IPR059025">
    <property type="entry name" value="STB6_N"/>
</dbReference>
<gene>
    <name evidence="4" type="ORF">PRK78_003773</name>
</gene>
<evidence type="ECO:0000259" key="3">
    <source>
        <dbReference type="Pfam" id="PF25995"/>
    </source>
</evidence>
<keyword evidence="5" id="KW-1185">Reference proteome</keyword>
<dbReference type="EMBL" id="CP120628">
    <property type="protein sequence ID" value="WEW58305.1"/>
    <property type="molecule type" value="Genomic_DNA"/>
</dbReference>
<feature type="compositionally biased region" description="Polar residues" evidence="2">
    <location>
        <begin position="1"/>
        <end position="36"/>
    </location>
</feature>
<feature type="region of interest" description="Disordered" evidence="2">
    <location>
        <begin position="435"/>
        <end position="476"/>
    </location>
</feature>
<feature type="compositionally biased region" description="Basic and acidic residues" evidence="2">
    <location>
        <begin position="462"/>
        <end position="476"/>
    </location>
</feature>
<dbReference type="PANTHER" id="PTHR31011:SF2">
    <property type="entry name" value="PROTEIN STB2-RELATED"/>
    <property type="match status" value="1"/>
</dbReference>